<name>A0A134ANX9_9FUSO</name>
<dbReference type="RefSeq" id="WP_060917368.1">
    <property type="nucleotide sequence ID" value="NZ_KQ960021.1"/>
</dbReference>
<gene>
    <name evidence="1" type="ORF">HMPREF3180_00390</name>
</gene>
<dbReference type="AlphaFoldDB" id="A0A134ANX9"/>
<dbReference type="OrthoDB" id="81174at2"/>
<dbReference type="STRING" id="157687.HMPREF3180_00390"/>
<keyword evidence="2" id="KW-1185">Reference proteome</keyword>
<accession>A0A134ANX9</accession>
<reference evidence="2" key="1">
    <citation type="submission" date="2016-01" db="EMBL/GenBank/DDBJ databases">
        <authorList>
            <person name="Mitreva M."/>
            <person name="Pepin K.H."/>
            <person name="Mihindukulasuriya K.A."/>
            <person name="Fulton R."/>
            <person name="Fronick C."/>
            <person name="O'Laughlin M."/>
            <person name="Miner T."/>
            <person name="Herter B."/>
            <person name="Rosa B.A."/>
            <person name="Cordes M."/>
            <person name="Tomlinson C."/>
            <person name="Wollam A."/>
            <person name="Palsikar V.B."/>
            <person name="Mardis E.R."/>
            <person name="Wilson R.K."/>
        </authorList>
    </citation>
    <scope>NUCLEOTIDE SEQUENCE [LARGE SCALE GENOMIC DNA]</scope>
    <source>
        <strain evidence="2">KA00185</strain>
    </source>
</reference>
<comment type="caution">
    <text evidence="1">The sequence shown here is derived from an EMBL/GenBank/DDBJ whole genome shotgun (WGS) entry which is preliminary data.</text>
</comment>
<protein>
    <submittedName>
        <fullName evidence="1">Uncharacterized protein</fullName>
    </submittedName>
</protein>
<dbReference type="Proteomes" id="UP000070483">
    <property type="component" value="Unassembled WGS sequence"/>
</dbReference>
<organism evidence="1 2">
    <name type="scientific">Leptotrichia wadei</name>
    <dbReference type="NCBI Taxonomy" id="157687"/>
    <lineage>
        <taxon>Bacteria</taxon>
        <taxon>Fusobacteriati</taxon>
        <taxon>Fusobacteriota</taxon>
        <taxon>Fusobacteriia</taxon>
        <taxon>Fusobacteriales</taxon>
        <taxon>Leptotrichiaceae</taxon>
        <taxon>Leptotrichia</taxon>
    </lineage>
</organism>
<proteinExistence type="predicted"/>
<sequence length="152" mass="17339">MKKLLLAGLLIGSSAFGQQITVKKGSYCTGFSSIGGDFGNATGEHFRFYDTCNINGTEYKDVALGYTWGKNDTVDSNKFLNKKLKSNHKTYIHPGIKLDFEKNHQIDLRGWGFPKTSDYLFENIGYKSRTVKNYFGFEMIEYKKLPFTDEIK</sequence>
<dbReference type="EMBL" id="LSDD01000027">
    <property type="protein sequence ID" value="KXB69396.1"/>
    <property type="molecule type" value="Genomic_DNA"/>
</dbReference>
<evidence type="ECO:0000313" key="2">
    <source>
        <dbReference type="Proteomes" id="UP000070483"/>
    </source>
</evidence>
<dbReference type="PATRIC" id="fig|157687.3.peg.392"/>
<evidence type="ECO:0000313" key="1">
    <source>
        <dbReference type="EMBL" id="KXB69396.1"/>
    </source>
</evidence>